<protein>
    <submittedName>
        <fullName evidence="2">Uncharacterized protein</fullName>
    </submittedName>
</protein>
<feature type="compositionally biased region" description="Basic and acidic residues" evidence="1">
    <location>
        <begin position="324"/>
        <end position="344"/>
    </location>
</feature>
<feature type="region of interest" description="Disordered" evidence="1">
    <location>
        <begin position="310"/>
        <end position="439"/>
    </location>
</feature>
<evidence type="ECO:0000313" key="3">
    <source>
        <dbReference type="Proteomes" id="UP000283509"/>
    </source>
</evidence>
<dbReference type="AlphaFoldDB" id="A0A3R7P2I8"/>
<gene>
    <name evidence="2" type="ORF">C7M84_007916</name>
</gene>
<dbReference type="OrthoDB" id="10489528at2759"/>
<feature type="compositionally biased region" description="Basic and acidic residues" evidence="1">
    <location>
        <begin position="161"/>
        <end position="178"/>
    </location>
</feature>
<keyword evidence="3" id="KW-1185">Reference proteome</keyword>
<feature type="compositionally biased region" description="Basic and acidic residues" evidence="1">
    <location>
        <begin position="86"/>
        <end position="102"/>
    </location>
</feature>
<feature type="compositionally biased region" description="Basic and acidic residues" evidence="1">
    <location>
        <begin position="185"/>
        <end position="201"/>
    </location>
</feature>
<organism evidence="2 3">
    <name type="scientific">Penaeus vannamei</name>
    <name type="common">Whiteleg shrimp</name>
    <name type="synonym">Litopenaeus vannamei</name>
    <dbReference type="NCBI Taxonomy" id="6689"/>
    <lineage>
        <taxon>Eukaryota</taxon>
        <taxon>Metazoa</taxon>
        <taxon>Ecdysozoa</taxon>
        <taxon>Arthropoda</taxon>
        <taxon>Crustacea</taxon>
        <taxon>Multicrustacea</taxon>
        <taxon>Malacostraca</taxon>
        <taxon>Eumalacostraca</taxon>
        <taxon>Eucarida</taxon>
        <taxon>Decapoda</taxon>
        <taxon>Dendrobranchiata</taxon>
        <taxon>Penaeoidea</taxon>
        <taxon>Penaeidae</taxon>
        <taxon>Penaeus</taxon>
    </lineage>
</organism>
<feature type="compositionally biased region" description="Acidic residues" evidence="1">
    <location>
        <begin position="421"/>
        <end position="431"/>
    </location>
</feature>
<accession>A0A3R7P2I8</accession>
<reference evidence="2 3" key="2">
    <citation type="submission" date="2019-01" db="EMBL/GenBank/DDBJ databases">
        <title>The decoding of complex shrimp genome reveals the adaptation for benthos swimmer, frequently molting mechanism and breeding impact on genome.</title>
        <authorList>
            <person name="Sun Y."/>
            <person name="Gao Y."/>
            <person name="Yu Y."/>
        </authorList>
    </citation>
    <scope>NUCLEOTIDE SEQUENCE [LARGE SCALE GENOMIC DNA]</scope>
    <source>
        <tissue evidence="2">Muscle</tissue>
    </source>
</reference>
<comment type="caution">
    <text evidence="2">The sequence shown here is derived from an EMBL/GenBank/DDBJ whole genome shotgun (WGS) entry which is preliminary data.</text>
</comment>
<dbReference type="Proteomes" id="UP000283509">
    <property type="component" value="Unassembled WGS sequence"/>
</dbReference>
<feature type="region of interest" description="Disordered" evidence="1">
    <location>
        <begin position="1"/>
        <end position="227"/>
    </location>
</feature>
<sequence length="503" mass="53690">MPFLCCGSQAKVDADPAEIYFPPKQESDGQQQQKQRQDQIKQQVTPPESKESEKPKGAKEQIQQQEEPELATPAPAPEDGQPQEESDLKQGPEISDPKKQSEQAEDQTPSQGDTKCERHASAAHIEAEVGSLRETGKIKDTGAGSETMDTVEGASAPSEGEAGKGDAHIDAADTKGDSDFPSENAEGRKGKTTENDARAGHADMAVDEQESEGSSAPATCPSGEEAAARRELSAMEVNVHVAVTSVIMEGIEEHVCELELPPVDGNMFVAVTTPSIVSESVTSVVENTKNKEEQILYGNEAKQLPQYTAEQMREPKGNSSGAKQSDRVGHSEEGAESHAGEAKDSPCASGPASEAEEEVGESATPGLEGRARPTSPGAGSGEHPSGEHPVTLGAGDEMEPVGERRRRRDRRQRRPQRSASGDDDTSDEDEVVPLRRKKRANGKYTCRVPNYLPITVTPHPHAFSTPTRGRRHLPVASLPLPSPSDLSLFVGGEILGGKCALRL</sequence>
<feature type="compositionally biased region" description="Basic and acidic residues" evidence="1">
    <location>
        <begin position="48"/>
        <end position="59"/>
    </location>
</feature>
<evidence type="ECO:0000313" key="2">
    <source>
        <dbReference type="EMBL" id="ROT73636.1"/>
    </source>
</evidence>
<dbReference type="EMBL" id="QCYY01002012">
    <property type="protein sequence ID" value="ROT73636.1"/>
    <property type="molecule type" value="Genomic_DNA"/>
</dbReference>
<feature type="compositionally biased region" description="Basic residues" evidence="1">
    <location>
        <begin position="404"/>
        <end position="416"/>
    </location>
</feature>
<evidence type="ECO:0000256" key="1">
    <source>
        <dbReference type="SAM" id="MobiDB-lite"/>
    </source>
</evidence>
<reference evidence="2 3" key="1">
    <citation type="submission" date="2018-04" db="EMBL/GenBank/DDBJ databases">
        <authorList>
            <person name="Zhang X."/>
            <person name="Yuan J."/>
            <person name="Li F."/>
            <person name="Xiang J."/>
        </authorList>
    </citation>
    <scope>NUCLEOTIDE SEQUENCE [LARGE SCALE GENOMIC DNA]</scope>
    <source>
        <tissue evidence="2">Muscle</tissue>
    </source>
</reference>
<proteinExistence type="predicted"/>
<name>A0A3R7P2I8_PENVA</name>